<dbReference type="Proteomes" id="UP000608522">
    <property type="component" value="Unassembled WGS sequence"/>
</dbReference>
<accession>A0ABQ3T642</accession>
<comment type="caution">
    <text evidence="1">The sequence shown here is derived from an EMBL/GenBank/DDBJ whole genome shotgun (WGS) entry which is preliminary data.</text>
</comment>
<protein>
    <submittedName>
        <fullName evidence="1">Uncharacterized protein</fullName>
    </submittedName>
</protein>
<proteinExistence type="predicted"/>
<evidence type="ECO:0000313" key="1">
    <source>
        <dbReference type="EMBL" id="GHI75632.1"/>
    </source>
</evidence>
<name>A0ABQ3T642_9ACTN</name>
<reference evidence="2" key="1">
    <citation type="submission" date="2023-07" db="EMBL/GenBank/DDBJ databases">
        <title>Whole genome shotgun sequence of Streptomyces spororaveus NBRC 15456.</title>
        <authorList>
            <person name="Komaki H."/>
            <person name="Tamura T."/>
        </authorList>
    </citation>
    <scope>NUCLEOTIDE SEQUENCE [LARGE SCALE GENOMIC DNA]</scope>
    <source>
        <strain evidence="2">NBRC 15456</strain>
    </source>
</reference>
<gene>
    <name evidence="1" type="ORF">Sspor_11930</name>
</gene>
<evidence type="ECO:0000313" key="2">
    <source>
        <dbReference type="Proteomes" id="UP000608522"/>
    </source>
</evidence>
<dbReference type="RefSeq" id="WP_202198051.1">
    <property type="nucleotide sequence ID" value="NZ_BAAATO010000004.1"/>
</dbReference>
<dbReference type="EMBL" id="BNED01000005">
    <property type="protein sequence ID" value="GHI75632.1"/>
    <property type="molecule type" value="Genomic_DNA"/>
</dbReference>
<organism evidence="1 2">
    <name type="scientific">Streptomyces spororaveus</name>
    <dbReference type="NCBI Taxonomy" id="284039"/>
    <lineage>
        <taxon>Bacteria</taxon>
        <taxon>Bacillati</taxon>
        <taxon>Actinomycetota</taxon>
        <taxon>Actinomycetes</taxon>
        <taxon>Kitasatosporales</taxon>
        <taxon>Streptomycetaceae</taxon>
        <taxon>Streptomyces</taxon>
    </lineage>
</organism>
<sequence>MENSIWDALPPVVREEVDELIRSGRQLQAVKLIREAHPGPLPRLPDAVEVMCDRAAELRC</sequence>
<keyword evidence="2" id="KW-1185">Reference proteome</keyword>